<dbReference type="InterPro" id="IPR013563">
    <property type="entry name" value="Oligopep_ABC_C"/>
</dbReference>
<comment type="catalytic activity">
    <reaction evidence="15">
        <text>Ni(2+)(out) + ATP + H2O = Ni(2+)(in) + ADP + phosphate + H(+)</text>
        <dbReference type="Rhea" id="RHEA:15557"/>
        <dbReference type="ChEBI" id="CHEBI:15377"/>
        <dbReference type="ChEBI" id="CHEBI:15378"/>
        <dbReference type="ChEBI" id="CHEBI:30616"/>
        <dbReference type="ChEBI" id="CHEBI:43474"/>
        <dbReference type="ChEBI" id="CHEBI:49786"/>
        <dbReference type="ChEBI" id="CHEBI:456216"/>
        <dbReference type="EC" id="7.2.2.11"/>
    </reaction>
    <physiologicalReaction direction="left-to-right" evidence="15">
        <dbReference type="Rhea" id="RHEA:15558"/>
    </physiologicalReaction>
</comment>
<gene>
    <name evidence="17" type="ORF">HF838_12325</name>
</gene>
<dbReference type="GO" id="GO:0015833">
    <property type="term" value="P:peptide transport"/>
    <property type="evidence" value="ECO:0007669"/>
    <property type="project" value="InterPro"/>
</dbReference>
<feature type="domain" description="ABC transporter" evidence="16">
    <location>
        <begin position="6"/>
        <end position="253"/>
    </location>
</feature>
<evidence type="ECO:0000256" key="7">
    <source>
        <dbReference type="ARBA" id="ARBA00022840"/>
    </source>
</evidence>
<keyword evidence="9" id="KW-0406">Ion transport</keyword>
<dbReference type="SMART" id="SM00382">
    <property type="entry name" value="AAA"/>
    <property type="match status" value="1"/>
</dbReference>
<dbReference type="PANTHER" id="PTHR43297">
    <property type="entry name" value="OLIGOPEPTIDE TRANSPORT ATP-BINDING PROTEIN APPD"/>
    <property type="match status" value="1"/>
</dbReference>
<dbReference type="EC" id="7.2.2.11" evidence="13"/>
<accession>A0A848CTW4</accession>
<dbReference type="Proteomes" id="UP000561326">
    <property type="component" value="Unassembled WGS sequence"/>
</dbReference>
<comment type="caution">
    <text evidence="17">The sequence shown here is derived from an EMBL/GenBank/DDBJ whole genome shotgun (WGS) entry which is preliminary data.</text>
</comment>
<dbReference type="Pfam" id="PF08352">
    <property type="entry name" value="oligo_HPY"/>
    <property type="match status" value="1"/>
</dbReference>
<dbReference type="Pfam" id="PF00005">
    <property type="entry name" value="ABC_tran"/>
    <property type="match status" value="1"/>
</dbReference>
<organism evidence="17 18">
    <name type="scientific">Aneurinibacillus aneurinilyticus</name>
    <name type="common">Bacillus aneurinolyticus</name>
    <dbReference type="NCBI Taxonomy" id="1391"/>
    <lineage>
        <taxon>Bacteria</taxon>
        <taxon>Bacillati</taxon>
        <taxon>Bacillota</taxon>
        <taxon>Bacilli</taxon>
        <taxon>Bacillales</taxon>
        <taxon>Paenibacillaceae</taxon>
        <taxon>Aneurinibacillus group</taxon>
        <taxon>Aneurinibacillus</taxon>
    </lineage>
</organism>
<dbReference type="PANTHER" id="PTHR43297:SF13">
    <property type="entry name" value="NICKEL ABC TRANSPORTER, ATP-BINDING PROTEIN"/>
    <property type="match status" value="1"/>
</dbReference>
<evidence type="ECO:0000256" key="3">
    <source>
        <dbReference type="ARBA" id="ARBA00022448"/>
    </source>
</evidence>
<dbReference type="PROSITE" id="PS50893">
    <property type="entry name" value="ABC_TRANSPORTER_2"/>
    <property type="match status" value="1"/>
</dbReference>
<keyword evidence="10" id="KW-0921">Nickel transport</keyword>
<evidence type="ECO:0000256" key="10">
    <source>
        <dbReference type="ARBA" id="ARBA00023112"/>
    </source>
</evidence>
<comment type="similarity">
    <text evidence="2">Belongs to the ABC transporter superfamily.</text>
</comment>
<evidence type="ECO:0000256" key="8">
    <source>
        <dbReference type="ARBA" id="ARBA00022967"/>
    </source>
</evidence>
<evidence type="ECO:0000256" key="11">
    <source>
        <dbReference type="ARBA" id="ARBA00023136"/>
    </source>
</evidence>
<dbReference type="AlphaFoldDB" id="A0A848CTW4"/>
<evidence type="ECO:0000259" key="16">
    <source>
        <dbReference type="PROSITE" id="PS50893"/>
    </source>
</evidence>
<evidence type="ECO:0000256" key="13">
    <source>
        <dbReference type="ARBA" id="ARBA00039098"/>
    </source>
</evidence>
<evidence type="ECO:0000256" key="1">
    <source>
        <dbReference type="ARBA" id="ARBA00004202"/>
    </source>
</evidence>
<keyword evidence="7 17" id="KW-0067">ATP-binding</keyword>
<dbReference type="GO" id="GO:0016887">
    <property type="term" value="F:ATP hydrolysis activity"/>
    <property type="evidence" value="ECO:0007669"/>
    <property type="project" value="InterPro"/>
</dbReference>
<dbReference type="InterPro" id="IPR003439">
    <property type="entry name" value="ABC_transporter-like_ATP-bd"/>
</dbReference>
<evidence type="ECO:0000313" key="18">
    <source>
        <dbReference type="Proteomes" id="UP000561326"/>
    </source>
</evidence>
<evidence type="ECO:0000256" key="14">
    <source>
        <dbReference type="ARBA" id="ARBA00044143"/>
    </source>
</evidence>
<dbReference type="GeneID" id="92839743"/>
<evidence type="ECO:0000256" key="6">
    <source>
        <dbReference type="ARBA" id="ARBA00022741"/>
    </source>
</evidence>
<comment type="subcellular location">
    <subcellularLocation>
        <location evidence="1">Cell membrane</location>
        <topology evidence="1">Peripheral membrane protein</topology>
    </subcellularLocation>
</comment>
<dbReference type="Gene3D" id="3.40.50.300">
    <property type="entry name" value="P-loop containing nucleotide triphosphate hydrolases"/>
    <property type="match status" value="1"/>
</dbReference>
<reference evidence="17 18" key="1">
    <citation type="submission" date="2020-04" db="EMBL/GenBank/DDBJ databases">
        <authorList>
            <person name="Hitch T.C.A."/>
            <person name="Wylensek D."/>
            <person name="Clavel T."/>
        </authorList>
    </citation>
    <scope>NUCLEOTIDE SEQUENCE [LARGE SCALE GENOMIC DNA]</scope>
    <source>
        <strain evidence="17 18">WB01_D5_05</strain>
    </source>
</reference>
<dbReference type="OrthoDB" id="9806285at2"/>
<evidence type="ECO:0000256" key="12">
    <source>
        <dbReference type="ARBA" id="ARBA00038669"/>
    </source>
</evidence>
<dbReference type="InterPro" id="IPR050388">
    <property type="entry name" value="ABC_Ni/Peptide_Import"/>
</dbReference>
<evidence type="ECO:0000256" key="15">
    <source>
        <dbReference type="ARBA" id="ARBA00048610"/>
    </source>
</evidence>
<keyword evidence="8" id="KW-1278">Translocase</keyword>
<evidence type="ECO:0000256" key="4">
    <source>
        <dbReference type="ARBA" id="ARBA00022475"/>
    </source>
</evidence>
<dbReference type="InterPro" id="IPR027417">
    <property type="entry name" value="P-loop_NTPase"/>
</dbReference>
<evidence type="ECO:0000256" key="9">
    <source>
        <dbReference type="ARBA" id="ARBA00023065"/>
    </source>
</evidence>
<keyword evidence="5" id="KW-0533">Nickel</keyword>
<dbReference type="SUPFAM" id="SSF52540">
    <property type="entry name" value="P-loop containing nucleoside triphosphate hydrolases"/>
    <property type="match status" value="1"/>
</dbReference>
<sequence length="316" mass="34851">MMKPLLSFEHISCYFSTSFGELQAVRDVSLDLYEGEIFGLIGETGSGKSVLGLTALQLLPANARVTGEVRFENKSLLQLSEKEMRHVRGKKIALIPQNPASSLNPVLKIRTQLREAVRHQKELKDKDGYLASWLQAVSFSYPIKLLQSYPFQLSGGMKQRILTIMGAAGQPKLLIADEPTKGLDAPARHDVVEALRNVCRQTGTTLLVITHDLHVAQILCDRIGVMYAGRLVESNDTDSLFATPGHPYTEALLLARPTAGMKPMAGDSPNLLQVPSGCAFHPRCSYASEMCVEQLPPWTEYGQKKYARCFLHAPST</sequence>
<keyword evidence="11" id="KW-0472">Membrane</keyword>
<dbReference type="NCBIfam" id="TIGR01727">
    <property type="entry name" value="oligo_HPY"/>
    <property type="match status" value="1"/>
</dbReference>
<comment type="subunit">
    <text evidence="12">The complex is composed of two ATP-binding proteins (NikD and NikE), two transmembrane proteins (NikB and NikC) and a solute-binding protein (NikA).</text>
</comment>
<dbReference type="GO" id="GO:0015413">
    <property type="term" value="F:ABC-type nickel transporter activity"/>
    <property type="evidence" value="ECO:0007669"/>
    <property type="project" value="UniProtKB-EC"/>
</dbReference>
<protein>
    <recommendedName>
        <fullName evidence="14">Nickel import system ATP-binding protein NikD</fullName>
        <ecNumber evidence="13">7.2.2.11</ecNumber>
    </recommendedName>
</protein>
<keyword evidence="3" id="KW-0813">Transport</keyword>
<evidence type="ECO:0000256" key="2">
    <source>
        <dbReference type="ARBA" id="ARBA00005417"/>
    </source>
</evidence>
<name>A0A848CTW4_ANEAE</name>
<dbReference type="InterPro" id="IPR003593">
    <property type="entry name" value="AAA+_ATPase"/>
</dbReference>
<dbReference type="GO" id="GO:0005886">
    <property type="term" value="C:plasma membrane"/>
    <property type="evidence" value="ECO:0007669"/>
    <property type="project" value="UniProtKB-SubCell"/>
</dbReference>
<dbReference type="CDD" id="cd03257">
    <property type="entry name" value="ABC_NikE_OppD_transporters"/>
    <property type="match status" value="1"/>
</dbReference>
<evidence type="ECO:0000313" key="17">
    <source>
        <dbReference type="EMBL" id="NME99045.1"/>
    </source>
</evidence>
<keyword evidence="6" id="KW-0547">Nucleotide-binding</keyword>
<dbReference type="RefSeq" id="WP_021622239.1">
    <property type="nucleotide sequence ID" value="NZ_CABKST010000166.1"/>
</dbReference>
<dbReference type="EMBL" id="JABAGO010000022">
    <property type="protein sequence ID" value="NME99045.1"/>
    <property type="molecule type" value="Genomic_DNA"/>
</dbReference>
<keyword evidence="4" id="KW-1003">Cell membrane</keyword>
<proteinExistence type="inferred from homology"/>
<evidence type="ECO:0000256" key="5">
    <source>
        <dbReference type="ARBA" id="ARBA00022596"/>
    </source>
</evidence>
<dbReference type="GO" id="GO:0005524">
    <property type="term" value="F:ATP binding"/>
    <property type="evidence" value="ECO:0007669"/>
    <property type="project" value="UniProtKB-KW"/>
</dbReference>